<name>A0ABU1W5A2_9GAMM</name>
<sequence length="73" mass="7818">MTKAEKLMASFASAVKAGAGVYTSAKLAYMMNKQQTTAFTKFLADWVKEAWCGGLPQAKACVAMHSLISANQL</sequence>
<comment type="caution">
    <text evidence="1">The sequence shown here is derived from an EMBL/GenBank/DDBJ whole genome shotgun (WGS) entry which is preliminary data.</text>
</comment>
<dbReference type="RefSeq" id="WP_310282010.1">
    <property type="nucleotide sequence ID" value="NZ_JAVDWR010000037.1"/>
</dbReference>
<reference evidence="1 2" key="1">
    <citation type="submission" date="2023-07" db="EMBL/GenBank/DDBJ databases">
        <title>Sorghum-associated microbial communities from plants grown in Nebraska, USA.</title>
        <authorList>
            <person name="Schachtman D."/>
        </authorList>
    </citation>
    <scope>NUCLEOTIDE SEQUENCE [LARGE SCALE GENOMIC DNA]</scope>
    <source>
        <strain evidence="1 2">4138</strain>
    </source>
</reference>
<evidence type="ECO:0000313" key="1">
    <source>
        <dbReference type="EMBL" id="MDR7123134.1"/>
    </source>
</evidence>
<dbReference type="EMBL" id="JAVDWR010000037">
    <property type="protein sequence ID" value="MDR7123134.1"/>
    <property type="molecule type" value="Genomic_DNA"/>
</dbReference>
<keyword evidence="2" id="KW-1185">Reference proteome</keyword>
<protein>
    <submittedName>
        <fullName evidence="1">Uncharacterized protein</fullName>
    </submittedName>
</protein>
<accession>A0ABU1W5A2</accession>
<evidence type="ECO:0000313" key="2">
    <source>
        <dbReference type="Proteomes" id="UP001257909"/>
    </source>
</evidence>
<dbReference type="Proteomes" id="UP001257909">
    <property type="component" value="Unassembled WGS sequence"/>
</dbReference>
<gene>
    <name evidence="1" type="ORF">J2W69_004117</name>
</gene>
<proteinExistence type="predicted"/>
<organism evidence="1 2">
    <name type="scientific">Rheinheimera soli</name>
    <dbReference type="NCBI Taxonomy" id="443616"/>
    <lineage>
        <taxon>Bacteria</taxon>
        <taxon>Pseudomonadati</taxon>
        <taxon>Pseudomonadota</taxon>
        <taxon>Gammaproteobacteria</taxon>
        <taxon>Chromatiales</taxon>
        <taxon>Chromatiaceae</taxon>
        <taxon>Rheinheimera</taxon>
    </lineage>
</organism>